<feature type="domain" description="GGDEF" evidence="2">
    <location>
        <begin position="234"/>
        <end position="363"/>
    </location>
</feature>
<evidence type="ECO:0000313" key="4">
    <source>
        <dbReference type="Proteomes" id="UP001596044"/>
    </source>
</evidence>
<feature type="transmembrane region" description="Helical" evidence="1">
    <location>
        <begin position="124"/>
        <end position="143"/>
    </location>
</feature>
<dbReference type="EMBL" id="JBHSMJ010000007">
    <property type="protein sequence ID" value="MFC5447454.1"/>
    <property type="molecule type" value="Genomic_DNA"/>
</dbReference>
<feature type="transmembrane region" description="Helical" evidence="1">
    <location>
        <begin position="21"/>
        <end position="42"/>
    </location>
</feature>
<name>A0ABW0K213_9BACL</name>
<gene>
    <name evidence="3" type="ORF">ACFPOG_04245</name>
</gene>
<keyword evidence="1" id="KW-0472">Membrane</keyword>
<dbReference type="SUPFAM" id="SSF55073">
    <property type="entry name" value="Nucleotide cyclase"/>
    <property type="match status" value="1"/>
</dbReference>
<comment type="caution">
    <text evidence="3">The sequence shown here is derived from an EMBL/GenBank/DDBJ whole genome shotgun (WGS) entry which is preliminary data.</text>
</comment>
<evidence type="ECO:0000256" key="1">
    <source>
        <dbReference type="SAM" id="Phobius"/>
    </source>
</evidence>
<keyword evidence="1" id="KW-0812">Transmembrane</keyword>
<dbReference type="CDD" id="cd01949">
    <property type="entry name" value="GGDEF"/>
    <property type="match status" value="1"/>
</dbReference>
<dbReference type="InterPro" id="IPR043128">
    <property type="entry name" value="Rev_trsase/Diguanyl_cyclase"/>
</dbReference>
<dbReference type="InterPro" id="IPR050469">
    <property type="entry name" value="Diguanylate_Cyclase"/>
</dbReference>
<evidence type="ECO:0000313" key="3">
    <source>
        <dbReference type="EMBL" id="MFC5447454.1"/>
    </source>
</evidence>
<dbReference type="PANTHER" id="PTHR45138:SF9">
    <property type="entry name" value="DIGUANYLATE CYCLASE DGCM-RELATED"/>
    <property type="match status" value="1"/>
</dbReference>
<dbReference type="PROSITE" id="PS50887">
    <property type="entry name" value="GGDEF"/>
    <property type="match status" value="1"/>
</dbReference>
<accession>A0ABW0K213</accession>
<organism evidence="3 4">
    <name type="scientific">Paenibacillus aestuarii</name>
    <dbReference type="NCBI Taxonomy" id="516965"/>
    <lineage>
        <taxon>Bacteria</taxon>
        <taxon>Bacillati</taxon>
        <taxon>Bacillota</taxon>
        <taxon>Bacilli</taxon>
        <taxon>Bacillales</taxon>
        <taxon>Paenibacillaceae</taxon>
        <taxon>Paenibacillus</taxon>
    </lineage>
</organism>
<feature type="transmembrane region" description="Helical" evidence="1">
    <location>
        <begin position="48"/>
        <end position="73"/>
    </location>
</feature>
<dbReference type="SMART" id="SM00267">
    <property type="entry name" value="GGDEF"/>
    <property type="match status" value="1"/>
</dbReference>
<feature type="transmembrane region" description="Helical" evidence="1">
    <location>
        <begin position="155"/>
        <end position="173"/>
    </location>
</feature>
<keyword evidence="1" id="KW-1133">Transmembrane helix</keyword>
<dbReference type="Gene3D" id="3.30.70.270">
    <property type="match status" value="1"/>
</dbReference>
<dbReference type="InterPro" id="IPR000160">
    <property type="entry name" value="GGDEF_dom"/>
</dbReference>
<proteinExistence type="predicted"/>
<dbReference type="RefSeq" id="WP_270884244.1">
    <property type="nucleotide sequence ID" value="NZ_JAQFVF010000065.1"/>
</dbReference>
<protein>
    <submittedName>
        <fullName evidence="3">GGDEF domain-containing protein</fullName>
    </submittedName>
</protein>
<dbReference type="InterPro" id="IPR029787">
    <property type="entry name" value="Nucleotide_cyclase"/>
</dbReference>
<sequence>MHNKRQSNEQVLDTKLLIQEILKSCWYLLILYVAATSLDLFFTSKPLLTFVLGTIVLPAAAMAATMGILGFVLRMLKKNNEFALLTGLNVLAAIVIVTLQDMPMSVYLLVLPIQVSLFFYRKNLIVYSCALGILNLLVILAFSSRIRADIAPADIIMIISLLIASALIIYNLMTRALQTAQRLIHVAIEKQDLQTQNAFMERLNRIDPATELYNHRSFHEYLDSVLALRQHTEIPVHLALLDIDNFKKINDQFGHRTGDTIIAFVSKKIQQHLDPNDFAFRYGGEEFAIICVEKTQEQLFDIVERIRNDIAQESHPELGGEKVTISIGMQTYQSHMNKVDFFSGTDNALYNAKKTGKNKTVIG</sequence>
<evidence type="ECO:0000259" key="2">
    <source>
        <dbReference type="PROSITE" id="PS50887"/>
    </source>
</evidence>
<dbReference type="NCBIfam" id="TIGR00254">
    <property type="entry name" value="GGDEF"/>
    <property type="match status" value="1"/>
</dbReference>
<dbReference type="Proteomes" id="UP001596044">
    <property type="component" value="Unassembled WGS sequence"/>
</dbReference>
<feature type="transmembrane region" description="Helical" evidence="1">
    <location>
        <begin position="82"/>
        <end position="99"/>
    </location>
</feature>
<dbReference type="PANTHER" id="PTHR45138">
    <property type="entry name" value="REGULATORY COMPONENTS OF SENSORY TRANSDUCTION SYSTEM"/>
    <property type="match status" value="1"/>
</dbReference>
<reference evidence="4" key="1">
    <citation type="journal article" date="2019" name="Int. J. Syst. Evol. Microbiol.">
        <title>The Global Catalogue of Microorganisms (GCM) 10K type strain sequencing project: providing services to taxonomists for standard genome sequencing and annotation.</title>
        <authorList>
            <consortium name="The Broad Institute Genomics Platform"/>
            <consortium name="The Broad Institute Genome Sequencing Center for Infectious Disease"/>
            <person name="Wu L."/>
            <person name="Ma J."/>
        </authorList>
    </citation>
    <scope>NUCLEOTIDE SEQUENCE [LARGE SCALE GENOMIC DNA]</scope>
    <source>
        <strain evidence="4">KACC 11904</strain>
    </source>
</reference>
<keyword evidence="4" id="KW-1185">Reference proteome</keyword>
<dbReference type="Pfam" id="PF00990">
    <property type="entry name" value="GGDEF"/>
    <property type="match status" value="1"/>
</dbReference>